<evidence type="ECO:0000313" key="1">
    <source>
        <dbReference type="EMBL" id="MBC5649655.1"/>
    </source>
</evidence>
<organism evidence="1 2">
    <name type="scientific">Blautia segnis</name>
    <dbReference type="NCBI Taxonomy" id="2763030"/>
    <lineage>
        <taxon>Bacteria</taxon>
        <taxon>Bacillati</taxon>
        <taxon>Bacillota</taxon>
        <taxon>Clostridia</taxon>
        <taxon>Lachnospirales</taxon>
        <taxon>Lachnospiraceae</taxon>
        <taxon>Blautia</taxon>
    </lineage>
</organism>
<dbReference type="EMBL" id="JACOOT010000002">
    <property type="protein sequence ID" value="MBC5649655.1"/>
    <property type="molecule type" value="Genomic_DNA"/>
</dbReference>
<accession>A0A8I0DPF7</accession>
<gene>
    <name evidence="1" type="ORF">H8S54_00600</name>
</gene>
<dbReference type="AlphaFoldDB" id="A0A8I0DPF7"/>
<comment type="caution">
    <text evidence="1">The sequence shown here is derived from an EMBL/GenBank/DDBJ whole genome shotgun (WGS) entry which is preliminary data.</text>
</comment>
<sequence length="395" mass="45542">MFLKKTPKPKGTYLAITESYYDKEKKATRQKTIMGLGYLEELRKEFPDPIAYFEKVVADMNQEREEKKNSVVYVDLTAALSPGERTLKNAGYGVLKHIYKELQLDIFWRTKTWNLSLSYNIEEIFRLLIISQILYPQLPWKDAINQVPYFENLTPFQEEDLLKALQLIQKYQRDIQKWLYDHSANVISCNFSRIHHEEADYAFSRQTGSASARKSVSRQSASAIHMEFLTDQQGIPLAYDLSIRGTMLNQSISNAARRISRDHLSGQSPEEFVFRPSVEDTASEFYTYMESALAISKSTMPAASSEEVGQAVSAQVIISFTAFTILRLLEAKLDFTFSRDQIISSLLNYNCMQIAGNIYQFTYYDSLLAACEASLGLELHNKYRSQLQIRRLLRY</sequence>
<dbReference type="RefSeq" id="WP_186900687.1">
    <property type="nucleotide sequence ID" value="NZ_JACOOT010000002.1"/>
</dbReference>
<dbReference type="Proteomes" id="UP000652847">
    <property type="component" value="Unassembled WGS sequence"/>
</dbReference>
<evidence type="ECO:0000313" key="2">
    <source>
        <dbReference type="Proteomes" id="UP000652847"/>
    </source>
</evidence>
<reference evidence="1 2" key="1">
    <citation type="submission" date="2020-08" db="EMBL/GenBank/DDBJ databases">
        <title>Genome public.</title>
        <authorList>
            <person name="Liu C."/>
            <person name="Sun Q."/>
        </authorList>
    </citation>
    <scope>NUCLEOTIDE SEQUENCE [LARGE SCALE GENOMIC DNA]</scope>
    <source>
        <strain evidence="1 2">BX17</strain>
    </source>
</reference>
<protein>
    <submittedName>
        <fullName evidence="1">Uncharacterized protein</fullName>
    </submittedName>
</protein>
<proteinExistence type="predicted"/>
<name>A0A8I0DPF7_9FIRM</name>
<keyword evidence="2" id="KW-1185">Reference proteome</keyword>